<dbReference type="SMART" id="SM00354">
    <property type="entry name" value="HTH_LACI"/>
    <property type="match status" value="1"/>
</dbReference>
<keyword evidence="1" id="KW-0805">Transcription regulation</keyword>
<dbReference type="Gene3D" id="1.10.260.40">
    <property type="entry name" value="lambda repressor-like DNA-binding domains"/>
    <property type="match status" value="1"/>
</dbReference>
<keyword evidence="3" id="KW-0804">Transcription</keyword>
<dbReference type="PANTHER" id="PTHR30146:SF109">
    <property type="entry name" value="HTH-TYPE TRANSCRIPTIONAL REGULATOR GALS"/>
    <property type="match status" value="1"/>
</dbReference>
<comment type="caution">
    <text evidence="5">The sequence shown here is derived from an EMBL/GenBank/DDBJ whole genome shotgun (WGS) entry which is preliminary data.</text>
</comment>
<reference evidence="5 6" key="1">
    <citation type="submission" date="2019-10" db="EMBL/GenBank/DDBJ databases">
        <authorList>
            <consortium name="Melissa Lawson"/>
            <person name="O'neill I."/>
        </authorList>
    </citation>
    <scope>NUCLEOTIDE SEQUENCE [LARGE SCALE GENOMIC DNA]</scope>
    <source>
        <strain evidence="5">LH_24</strain>
    </source>
</reference>
<dbReference type="EMBL" id="CABWKB010000016">
    <property type="protein sequence ID" value="VWQ22870.1"/>
    <property type="molecule type" value="Genomic_DNA"/>
</dbReference>
<dbReference type="Pfam" id="PF13377">
    <property type="entry name" value="Peripla_BP_3"/>
    <property type="match status" value="1"/>
</dbReference>
<dbReference type="Proteomes" id="UP000494173">
    <property type="component" value="Unassembled WGS sequence"/>
</dbReference>
<dbReference type="SUPFAM" id="SSF47413">
    <property type="entry name" value="lambda repressor-like DNA-binding domains"/>
    <property type="match status" value="1"/>
</dbReference>
<evidence type="ECO:0000256" key="2">
    <source>
        <dbReference type="ARBA" id="ARBA00023125"/>
    </source>
</evidence>
<dbReference type="InterPro" id="IPR010982">
    <property type="entry name" value="Lambda_DNA-bd_dom_sf"/>
</dbReference>
<keyword evidence="2" id="KW-0238">DNA-binding</keyword>
<organism evidence="5 6">
    <name type="scientific">Bifidobacterium breve</name>
    <dbReference type="NCBI Taxonomy" id="1685"/>
    <lineage>
        <taxon>Bacteria</taxon>
        <taxon>Bacillati</taxon>
        <taxon>Actinomycetota</taxon>
        <taxon>Actinomycetes</taxon>
        <taxon>Bifidobacteriales</taxon>
        <taxon>Bifidobacteriaceae</taxon>
        <taxon>Bifidobacterium</taxon>
    </lineage>
</organism>
<name>A0ABD7VSY0_BIFBR</name>
<dbReference type="RefSeq" id="WP_174768131.1">
    <property type="nucleotide sequence ID" value="NZ_CABWJU010000016.1"/>
</dbReference>
<dbReference type="Gene3D" id="3.40.50.2300">
    <property type="match status" value="2"/>
</dbReference>
<evidence type="ECO:0000259" key="4">
    <source>
        <dbReference type="PROSITE" id="PS50932"/>
    </source>
</evidence>
<dbReference type="Pfam" id="PF00356">
    <property type="entry name" value="LacI"/>
    <property type="match status" value="1"/>
</dbReference>
<evidence type="ECO:0000313" key="5">
    <source>
        <dbReference type="EMBL" id="VWQ22870.1"/>
    </source>
</evidence>
<feature type="domain" description="HTH lacI-type" evidence="4">
    <location>
        <begin position="2"/>
        <end position="56"/>
    </location>
</feature>
<proteinExistence type="predicted"/>
<dbReference type="PROSITE" id="PS00356">
    <property type="entry name" value="HTH_LACI_1"/>
    <property type="match status" value="1"/>
</dbReference>
<evidence type="ECO:0000256" key="1">
    <source>
        <dbReference type="ARBA" id="ARBA00023015"/>
    </source>
</evidence>
<dbReference type="InterPro" id="IPR000843">
    <property type="entry name" value="HTH_LacI"/>
</dbReference>
<evidence type="ECO:0000313" key="6">
    <source>
        <dbReference type="Proteomes" id="UP000494173"/>
    </source>
</evidence>
<dbReference type="InterPro" id="IPR028082">
    <property type="entry name" value="Peripla_BP_I"/>
</dbReference>
<dbReference type="CDD" id="cd01392">
    <property type="entry name" value="HTH_LacI"/>
    <property type="match status" value="1"/>
</dbReference>
<gene>
    <name evidence="5" type="primary">cytR_5</name>
    <name evidence="5" type="ORF">BIFLH24_01539</name>
</gene>
<protein>
    <submittedName>
        <fullName evidence="5">HTH-type transcriptional repressor CytR</fullName>
    </submittedName>
</protein>
<dbReference type="AlphaFoldDB" id="A0ABD7VSY0"/>
<dbReference type="GO" id="GO:0006355">
    <property type="term" value="P:regulation of DNA-templated transcription"/>
    <property type="evidence" value="ECO:0007669"/>
    <property type="project" value="UniProtKB-ARBA"/>
</dbReference>
<sequence>MVTIRDVARESGVSPATVSFALRGDSRVKSSTMQRIKSVARSMGYAGNSVAKSLRSGRTGIIEVAVFNLDQPFYAQLTAEICREALKHGVQAIVQQCIGAVATENTMLEKVANQFCDGAILCTGELDDNELQVLSQGKPMVLLDDHSSRGPFDSLFTPCEDGAETAVAHLFDIGCKHVGVIGCEPYTFEQVQSSMRVSDRRLNGCYRAFERVGRTLEAADIVPCDWYSTASRQVVGKLTHGGSPWDGLFCMTDAVAIGALRALADNGIAVPDEVAVVGFDGVVEGEICVPSLSTVGLDIPELARKAVNTLLHNIEKGDHSDTPKHITVGYELLTRESTRR</sequence>
<dbReference type="InterPro" id="IPR046335">
    <property type="entry name" value="LacI/GalR-like_sensor"/>
</dbReference>
<dbReference type="PROSITE" id="PS50932">
    <property type="entry name" value="HTH_LACI_2"/>
    <property type="match status" value="1"/>
</dbReference>
<evidence type="ECO:0000256" key="3">
    <source>
        <dbReference type="ARBA" id="ARBA00023163"/>
    </source>
</evidence>
<dbReference type="PANTHER" id="PTHR30146">
    <property type="entry name" value="LACI-RELATED TRANSCRIPTIONAL REPRESSOR"/>
    <property type="match status" value="1"/>
</dbReference>
<dbReference type="GO" id="GO:0003677">
    <property type="term" value="F:DNA binding"/>
    <property type="evidence" value="ECO:0007669"/>
    <property type="project" value="UniProtKB-KW"/>
</dbReference>
<accession>A0ABD7VSY0</accession>
<dbReference type="CDD" id="cd06267">
    <property type="entry name" value="PBP1_LacI_sugar_binding-like"/>
    <property type="match status" value="1"/>
</dbReference>
<dbReference type="SUPFAM" id="SSF53822">
    <property type="entry name" value="Periplasmic binding protein-like I"/>
    <property type="match status" value="1"/>
</dbReference>